<feature type="region of interest" description="Disordered" evidence="7">
    <location>
        <begin position="195"/>
        <end position="221"/>
    </location>
</feature>
<dbReference type="SUPFAM" id="SSF52833">
    <property type="entry name" value="Thioredoxin-like"/>
    <property type="match status" value="1"/>
</dbReference>
<comment type="function">
    <text evidence="6">Involved in endoplasmic reticulum-associated protein degradation (ERAD). Acts as a platform to recruit both UBQLN1 and VCP to the ER during ERAD.</text>
</comment>
<dbReference type="EMBL" id="NEVH01019077">
    <property type="protein sequence ID" value="PNF22906.1"/>
    <property type="molecule type" value="Genomic_DNA"/>
</dbReference>
<dbReference type="SMART" id="SM00166">
    <property type="entry name" value="UBX"/>
    <property type="match status" value="1"/>
</dbReference>
<proteinExistence type="predicted"/>
<evidence type="ECO:0000256" key="5">
    <source>
        <dbReference type="ARBA" id="ARBA00041575"/>
    </source>
</evidence>
<comment type="subunit">
    <text evidence="3">Directly interacts with VCP. Interacts with UBQLN1. Forms a complex with VCP and UBQLN1.</text>
</comment>
<dbReference type="EMBL" id="NEVH01019077">
    <property type="protein sequence ID" value="PNF22903.1"/>
    <property type="molecule type" value="Genomic_DNA"/>
</dbReference>
<evidence type="ECO:0000256" key="7">
    <source>
        <dbReference type="SAM" id="MobiDB-lite"/>
    </source>
</evidence>
<evidence type="ECO:0000259" key="8">
    <source>
        <dbReference type="PROSITE" id="PS50033"/>
    </source>
</evidence>
<dbReference type="AlphaFoldDB" id="A0A2J7Q2V0"/>
<dbReference type="CDD" id="cd16117">
    <property type="entry name" value="UBX_UBXN4"/>
    <property type="match status" value="1"/>
</dbReference>
<dbReference type="GO" id="GO:0006986">
    <property type="term" value="P:response to unfolded protein"/>
    <property type="evidence" value="ECO:0007669"/>
    <property type="project" value="UniProtKB-KW"/>
</dbReference>
<dbReference type="Proteomes" id="UP000235965">
    <property type="component" value="Unassembled WGS sequence"/>
</dbReference>
<feature type="compositionally biased region" description="Basic and acidic residues" evidence="7">
    <location>
        <begin position="120"/>
        <end position="136"/>
    </location>
</feature>
<comment type="caution">
    <text evidence="9">The sequence shown here is derived from an EMBL/GenBank/DDBJ whole genome shotgun (WGS) entry which is preliminary data.</text>
</comment>
<comment type="subcellular location">
    <subcellularLocation>
        <location evidence="1">Endoplasmic reticulum membrane</location>
        <topology evidence="1">Peripheral membrane protein</topology>
    </subcellularLocation>
</comment>
<dbReference type="SUPFAM" id="SSF54236">
    <property type="entry name" value="Ubiquitin-like"/>
    <property type="match status" value="1"/>
</dbReference>
<dbReference type="InterPro" id="IPR036249">
    <property type="entry name" value="Thioredoxin-like_sf"/>
</dbReference>
<dbReference type="GO" id="GO:0036503">
    <property type="term" value="P:ERAD pathway"/>
    <property type="evidence" value="ECO:0007669"/>
    <property type="project" value="TreeGrafter"/>
</dbReference>
<evidence type="ECO:0000256" key="2">
    <source>
        <dbReference type="ARBA" id="ARBA00023230"/>
    </source>
</evidence>
<organism evidence="9 10">
    <name type="scientific">Cryptotermes secundus</name>
    <dbReference type="NCBI Taxonomy" id="105785"/>
    <lineage>
        <taxon>Eukaryota</taxon>
        <taxon>Metazoa</taxon>
        <taxon>Ecdysozoa</taxon>
        <taxon>Arthropoda</taxon>
        <taxon>Hexapoda</taxon>
        <taxon>Insecta</taxon>
        <taxon>Pterygota</taxon>
        <taxon>Neoptera</taxon>
        <taxon>Polyneoptera</taxon>
        <taxon>Dictyoptera</taxon>
        <taxon>Blattodea</taxon>
        <taxon>Blattoidea</taxon>
        <taxon>Termitoidae</taxon>
        <taxon>Kalotermitidae</taxon>
        <taxon>Cryptotermitinae</taxon>
        <taxon>Cryptotermes</taxon>
    </lineage>
</organism>
<dbReference type="InterPro" id="IPR029071">
    <property type="entry name" value="Ubiquitin-like_domsf"/>
</dbReference>
<evidence type="ECO:0000256" key="3">
    <source>
        <dbReference type="ARBA" id="ARBA00038812"/>
    </source>
</evidence>
<dbReference type="PROSITE" id="PS50033">
    <property type="entry name" value="UBX"/>
    <property type="match status" value="1"/>
</dbReference>
<accession>A0A2J7Q2V0</accession>
<dbReference type="PANTHER" id="PTHR46424:SF1">
    <property type="entry name" value="UBX DOMAIN-CONTAINING PROTEIN 4"/>
    <property type="match status" value="1"/>
</dbReference>
<feature type="region of interest" description="Disordered" evidence="7">
    <location>
        <begin position="265"/>
        <end position="287"/>
    </location>
</feature>
<dbReference type="Gene3D" id="3.10.20.90">
    <property type="entry name" value="Phosphatidylinositol 3-kinase Catalytic Subunit, Chain A, domain 1"/>
    <property type="match status" value="1"/>
</dbReference>
<dbReference type="OrthoDB" id="2445133at2759"/>
<dbReference type="PANTHER" id="PTHR46424">
    <property type="entry name" value="UBX DOMAIN-CONTAINING PROTEIN 4"/>
    <property type="match status" value="1"/>
</dbReference>
<feature type="compositionally biased region" description="Basic and acidic residues" evidence="7">
    <location>
        <begin position="274"/>
        <end position="287"/>
    </location>
</feature>
<feature type="region of interest" description="Disordered" evidence="7">
    <location>
        <begin position="120"/>
        <end position="146"/>
    </location>
</feature>
<dbReference type="Pfam" id="PF00789">
    <property type="entry name" value="UBX"/>
    <property type="match status" value="1"/>
</dbReference>
<evidence type="ECO:0000256" key="6">
    <source>
        <dbReference type="ARBA" id="ARBA00046062"/>
    </source>
</evidence>
<evidence type="ECO:0000313" key="10">
    <source>
        <dbReference type="Proteomes" id="UP000235965"/>
    </source>
</evidence>
<keyword evidence="2" id="KW-0834">Unfolded protein response</keyword>
<dbReference type="GO" id="GO:0005789">
    <property type="term" value="C:endoplasmic reticulum membrane"/>
    <property type="evidence" value="ECO:0007669"/>
    <property type="project" value="UniProtKB-SubCell"/>
</dbReference>
<dbReference type="Pfam" id="PF23187">
    <property type="entry name" value="UBX7_N"/>
    <property type="match status" value="1"/>
</dbReference>
<name>A0A2J7Q2V0_9NEOP</name>
<evidence type="ECO:0000256" key="4">
    <source>
        <dbReference type="ARBA" id="ARBA00040925"/>
    </source>
</evidence>
<feature type="domain" description="UBX" evidence="8">
    <location>
        <begin position="297"/>
        <end position="375"/>
    </location>
</feature>
<dbReference type="InterPro" id="IPR001012">
    <property type="entry name" value="UBX_dom"/>
</dbReference>
<evidence type="ECO:0000256" key="1">
    <source>
        <dbReference type="ARBA" id="ARBA00004406"/>
    </source>
</evidence>
<gene>
    <name evidence="9" type="ORF">B7P43_G14144</name>
</gene>
<evidence type="ECO:0000313" key="9">
    <source>
        <dbReference type="EMBL" id="PNF22906.1"/>
    </source>
</evidence>
<protein>
    <recommendedName>
        <fullName evidence="4">UBX domain-containing protein 4</fullName>
    </recommendedName>
    <alternativeName>
        <fullName evidence="5">UBX domain-containing protein 2</fullName>
    </alternativeName>
</protein>
<keyword evidence="10" id="KW-1185">Reference proteome</keyword>
<sequence>MRWFQGGIAEAVAASKTRNAVFVVFVEGKDDLSKSIAATIDNTAVSSKLESEDFVVIRLDSGSEAYRQFAQIYHLVPVPSLFFIGGNGVPLEVVAGEVNEPELLRRITLVLEKSGKAVSPEDKAAVAETQETKQDSPKATPHETGSFIVGASSSKEEATEVKNMNEDQIQVAANAVTGLTPEEKIERAKELIEKKRKQKEEEEEQTQQQKEIERRKVGQEVQKLRRWQQDQELKQLKEERQKEKAEEAAARERILKQIAQDRAERALRSTAEQEAARKQAEGELRRQSEQCARDVAAHCDMARIQFRLPDGSSHSHNFGVTTTLGEVRSYVATQLSFPFREFIMSTTFPRREFTAADDCQTVSDAHLVPSAVILILPVRLNVLIHKYIECRFSLLAYYFLT</sequence>
<reference evidence="9 10" key="1">
    <citation type="submission" date="2017-12" db="EMBL/GenBank/DDBJ databases">
        <title>Hemimetabolous genomes reveal molecular basis of termite eusociality.</title>
        <authorList>
            <person name="Harrison M.C."/>
            <person name="Jongepier E."/>
            <person name="Robertson H.M."/>
            <person name="Arning N."/>
            <person name="Bitard-Feildel T."/>
            <person name="Chao H."/>
            <person name="Childers C.P."/>
            <person name="Dinh H."/>
            <person name="Doddapaneni H."/>
            <person name="Dugan S."/>
            <person name="Gowin J."/>
            <person name="Greiner C."/>
            <person name="Han Y."/>
            <person name="Hu H."/>
            <person name="Hughes D.S.T."/>
            <person name="Huylmans A.-K."/>
            <person name="Kemena C."/>
            <person name="Kremer L.P.M."/>
            <person name="Lee S.L."/>
            <person name="Lopez-Ezquerra A."/>
            <person name="Mallet L."/>
            <person name="Monroy-Kuhn J.M."/>
            <person name="Moser A."/>
            <person name="Murali S.C."/>
            <person name="Muzny D.M."/>
            <person name="Otani S."/>
            <person name="Piulachs M.-D."/>
            <person name="Poelchau M."/>
            <person name="Qu J."/>
            <person name="Schaub F."/>
            <person name="Wada-Katsumata A."/>
            <person name="Worley K.C."/>
            <person name="Xie Q."/>
            <person name="Ylla G."/>
            <person name="Poulsen M."/>
            <person name="Gibbs R.A."/>
            <person name="Schal C."/>
            <person name="Richards S."/>
            <person name="Belles X."/>
            <person name="Korb J."/>
            <person name="Bornberg-Bauer E."/>
        </authorList>
    </citation>
    <scope>NUCLEOTIDE SEQUENCE [LARGE SCALE GENOMIC DNA]</scope>
    <source>
        <tissue evidence="9">Whole body</tissue>
    </source>
</reference>